<comment type="catalytic activity">
    <reaction evidence="1">
        <text>ATP + protein L-histidine = ADP + protein N-phospho-L-histidine.</text>
        <dbReference type="EC" id="2.7.13.3"/>
    </reaction>
</comment>
<accession>A0A367M0F5</accession>
<proteinExistence type="predicted"/>
<evidence type="ECO:0000313" key="7">
    <source>
        <dbReference type="EMBL" id="RCI70956.1"/>
    </source>
</evidence>
<evidence type="ECO:0000259" key="5">
    <source>
        <dbReference type="PROSITE" id="PS50109"/>
    </source>
</evidence>
<dbReference type="SUPFAM" id="SSF47384">
    <property type="entry name" value="Homodimeric domain of signal transducing histidine kinase"/>
    <property type="match status" value="1"/>
</dbReference>
<dbReference type="PANTHER" id="PTHR43065:SF49">
    <property type="entry name" value="HISTIDINE KINASE"/>
    <property type="match status" value="1"/>
</dbReference>
<evidence type="ECO:0000256" key="2">
    <source>
        <dbReference type="ARBA" id="ARBA00012438"/>
    </source>
</evidence>
<dbReference type="PROSITE" id="PS50109">
    <property type="entry name" value="HIS_KIN"/>
    <property type="match status" value="1"/>
</dbReference>
<dbReference type="InterPro" id="IPR000700">
    <property type="entry name" value="PAS-assoc_C"/>
</dbReference>
<dbReference type="PANTHER" id="PTHR43065">
    <property type="entry name" value="SENSOR HISTIDINE KINASE"/>
    <property type="match status" value="1"/>
</dbReference>
<feature type="domain" description="PAC" evidence="6">
    <location>
        <begin position="28"/>
        <end position="80"/>
    </location>
</feature>
<dbReference type="InterPro" id="IPR005467">
    <property type="entry name" value="His_kinase_dom"/>
</dbReference>
<dbReference type="PRINTS" id="PR00344">
    <property type="entry name" value="BCTRLSENSOR"/>
</dbReference>
<dbReference type="SMART" id="SM00086">
    <property type="entry name" value="PAC"/>
    <property type="match status" value="1"/>
</dbReference>
<dbReference type="InterPro" id="IPR000014">
    <property type="entry name" value="PAS"/>
</dbReference>
<feature type="non-terminal residue" evidence="7">
    <location>
        <position position="297"/>
    </location>
</feature>
<dbReference type="Pfam" id="PF00512">
    <property type="entry name" value="HisKA"/>
    <property type="match status" value="1"/>
</dbReference>
<evidence type="ECO:0000256" key="3">
    <source>
        <dbReference type="ARBA" id="ARBA00022553"/>
    </source>
</evidence>
<dbReference type="Gene3D" id="3.30.450.20">
    <property type="entry name" value="PAS domain"/>
    <property type="match status" value="1"/>
</dbReference>
<dbReference type="EC" id="2.7.13.3" evidence="2"/>
<dbReference type="PROSITE" id="PS50113">
    <property type="entry name" value="PAC"/>
    <property type="match status" value="1"/>
</dbReference>
<protein>
    <recommendedName>
        <fullName evidence="2">histidine kinase</fullName>
        <ecNumber evidence="2">2.7.13.3</ecNumber>
    </recommendedName>
</protein>
<evidence type="ECO:0000259" key="6">
    <source>
        <dbReference type="PROSITE" id="PS50113"/>
    </source>
</evidence>
<dbReference type="InterPro" id="IPR004358">
    <property type="entry name" value="Sig_transdc_His_kin-like_C"/>
</dbReference>
<feature type="domain" description="Histidine kinase" evidence="5">
    <location>
        <begin position="100"/>
        <end position="297"/>
    </location>
</feature>
<evidence type="ECO:0000256" key="4">
    <source>
        <dbReference type="SAM" id="MobiDB-lite"/>
    </source>
</evidence>
<dbReference type="EMBL" id="QORE01001707">
    <property type="protein sequence ID" value="RCI70956.1"/>
    <property type="molecule type" value="Genomic_DNA"/>
</dbReference>
<dbReference type="InterPro" id="IPR001610">
    <property type="entry name" value="PAC"/>
</dbReference>
<comment type="caution">
    <text evidence="7">The sequence shown here is derived from an EMBL/GenBank/DDBJ whole genome shotgun (WGS) entry which is preliminary data.</text>
</comment>
<name>A0A367M0F5_PSEAI</name>
<dbReference type="Pfam" id="PF13426">
    <property type="entry name" value="PAS_9"/>
    <property type="match status" value="1"/>
</dbReference>
<feature type="non-terminal residue" evidence="7">
    <location>
        <position position="1"/>
    </location>
</feature>
<dbReference type="InterPro" id="IPR035965">
    <property type="entry name" value="PAS-like_dom_sf"/>
</dbReference>
<sequence length="297" mass="32285">PPGPAPPPPPAAGEPARGLAAAEREGRFEKEGWRVRKDGSRFWANVVIDPIRDSDGRLIGFAKVTRDITHRIEAERELERARQELFQAQKMESLGHLTGGVAHDFNNLLTVIIGSLGLLKKRLPGDQRTADRLQNALEAAQRGANLTQRMLSFARKQRLDPQPCAIPDLLRGMTDLLIHSLGPSVSIETRFPLDLDLGLTDANQLELSIINLATNARDAMPNGGRIVFSASNQRVPADNPHRLAPGNYICLSISDTGSGMDEETLRRAVEPFYTTKGIGRGTGLGLSIVDGLAEQLG</sequence>
<dbReference type="Gene3D" id="1.10.287.130">
    <property type="match status" value="1"/>
</dbReference>
<evidence type="ECO:0000256" key="1">
    <source>
        <dbReference type="ARBA" id="ARBA00000085"/>
    </source>
</evidence>
<dbReference type="InterPro" id="IPR003661">
    <property type="entry name" value="HisK_dim/P_dom"/>
</dbReference>
<dbReference type="SMART" id="SM00387">
    <property type="entry name" value="HATPase_c"/>
    <property type="match status" value="1"/>
</dbReference>
<gene>
    <name evidence="7" type="ORF">DT376_31740</name>
</gene>
<organism evidence="7 8">
    <name type="scientific">Pseudomonas aeruginosa</name>
    <dbReference type="NCBI Taxonomy" id="287"/>
    <lineage>
        <taxon>Bacteria</taxon>
        <taxon>Pseudomonadati</taxon>
        <taxon>Pseudomonadota</taxon>
        <taxon>Gammaproteobacteria</taxon>
        <taxon>Pseudomonadales</taxon>
        <taxon>Pseudomonadaceae</taxon>
        <taxon>Pseudomonas</taxon>
    </lineage>
</organism>
<reference evidence="7 8" key="1">
    <citation type="submission" date="2018-07" db="EMBL/GenBank/DDBJ databases">
        <title>Mechanisms of high-level aminoglycoside resistance among Gram-negative pathogens in Brazil.</title>
        <authorList>
            <person name="Ballaben A.S."/>
            <person name="Darini A.L.C."/>
            <person name="Doi Y."/>
        </authorList>
    </citation>
    <scope>NUCLEOTIDE SEQUENCE [LARGE SCALE GENOMIC DNA]</scope>
    <source>
        <strain evidence="7 8">B2-305</strain>
    </source>
</reference>
<dbReference type="NCBIfam" id="TIGR00229">
    <property type="entry name" value="sensory_box"/>
    <property type="match status" value="1"/>
</dbReference>
<dbReference type="SUPFAM" id="SSF55785">
    <property type="entry name" value="PYP-like sensor domain (PAS domain)"/>
    <property type="match status" value="1"/>
</dbReference>
<dbReference type="AlphaFoldDB" id="A0A367M0F5"/>
<dbReference type="InterPro" id="IPR003594">
    <property type="entry name" value="HATPase_dom"/>
</dbReference>
<dbReference type="SUPFAM" id="SSF55874">
    <property type="entry name" value="ATPase domain of HSP90 chaperone/DNA topoisomerase II/histidine kinase"/>
    <property type="match status" value="1"/>
</dbReference>
<feature type="compositionally biased region" description="Pro residues" evidence="4">
    <location>
        <begin position="1"/>
        <end position="12"/>
    </location>
</feature>
<dbReference type="GO" id="GO:0000155">
    <property type="term" value="F:phosphorelay sensor kinase activity"/>
    <property type="evidence" value="ECO:0007669"/>
    <property type="project" value="InterPro"/>
</dbReference>
<dbReference type="SMART" id="SM00388">
    <property type="entry name" value="HisKA"/>
    <property type="match status" value="1"/>
</dbReference>
<feature type="region of interest" description="Disordered" evidence="4">
    <location>
        <begin position="1"/>
        <end position="25"/>
    </location>
</feature>
<dbReference type="InterPro" id="IPR036890">
    <property type="entry name" value="HATPase_C_sf"/>
</dbReference>
<keyword evidence="3" id="KW-0597">Phosphoprotein</keyword>
<dbReference type="Gene3D" id="3.30.565.10">
    <property type="entry name" value="Histidine kinase-like ATPase, C-terminal domain"/>
    <property type="match status" value="1"/>
</dbReference>
<dbReference type="InterPro" id="IPR036097">
    <property type="entry name" value="HisK_dim/P_sf"/>
</dbReference>
<dbReference type="CDD" id="cd00130">
    <property type="entry name" value="PAS"/>
    <property type="match status" value="1"/>
</dbReference>
<dbReference type="Proteomes" id="UP000253594">
    <property type="component" value="Unassembled WGS sequence"/>
</dbReference>
<dbReference type="CDD" id="cd00082">
    <property type="entry name" value="HisKA"/>
    <property type="match status" value="1"/>
</dbReference>
<dbReference type="Pfam" id="PF02518">
    <property type="entry name" value="HATPase_c"/>
    <property type="match status" value="1"/>
</dbReference>
<evidence type="ECO:0000313" key="8">
    <source>
        <dbReference type="Proteomes" id="UP000253594"/>
    </source>
</evidence>